<dbReference type="EMBL" id="CDHN01000003">
    <property type="protein sequence ID" value="CEJ91183.1"/>
    <property type="molecule type" value="Genomic_DNA"/>
</dbReference>
<dbReference type="InterPro" id="IPR046341">
    <property type="entry name" value="SET_dom_sf"/>
</dbReference>
<keyword evidence="4" id="KW-1185">Reference proteome</keyword>
<feature type="domain" description="SET" evidence="2">
    <location>
        <begin position="12"/>
        <end position="223"/>
    </location>
</feature>
<dbReference type="AlphaFoldDB" id="A0A0A1TKP6"/>
<sequence length="362" mass="40233">MDTPEGFAKWIKKLKVKATGVRPVSLPGRGLGMIATRDLKKGEAIMKIPISIIHSLHSVPADIKAKLGPDMSTHGLVAAQLTFFGPESIGWVKTVPSYAEFEEVVPLLWPDELQQLLPREARDITLDQKSRFGTDWARFHAAYPDSRYEDYMVGWTLVNTRAFYYETPDLLMLPWHDRVALLPAADLFNHTSSGCTVMFSPECYTVTTDKKYKAGTEVCTSYGDLSNDSLMAEYGFVLDDNEWDKLCLDDVILPRLNETQRLGLKANGYLGEYMLQTTGTKRSANVWIALRVLVAKRPQWNKYVNGEEDSEGTLQKAIGASIDDRSRAAAGVASPAMGADRDSNQASSRTSESFRSGMMTAL</sequence>
<protein>
    <recommendedName>
        <fullName evidence="2">SET domain-containing protein</fullName>
    </recommendedName>
</protein>
<name>A0A0A1TKP6_9HYPO</name>
<dbReference type="InterPro" id="IPR050600">
    <property type="entry name" value="SETD3_SETD6_MTase"/>
</dbReference>
<evidence type="ECO:0000313" key="3">
    <source>
        <dbReference type="EMBL" id="CEJ91183.1"/>
    </source>
</evidence>
<dbReference type="GO" id="GO:0016279">
    <property type="term" value="F:protein-lysine N-methyltransferase activity"/>
    <property type="evidence" value="ECO:0007669"/>
    <property type="project" value="UniProtKB-ARBA"/>
</dbReference>
<gene>
    <name evidence="3" type="ORF">VHEMI06913</name>
</gene>
<feature type="compositionally biased region" description="Polar residues" evidence="1">
    <location>
        <begin position="344"/>
        <end position="354"/>
    </location>
</feature>
<organism evidence="3 4">
    <name type="scientific">[Torrubiella] hemipterigena</name>
    <dbReference type="NCBI Taxonomy" id="1531966"/>
    <lineage>
        <taxon>Eukaryota</taxon>
        <taxon>Fungi</taxon>
        <taxon>Dikarya</taxon>
        <taxon>Ascomycota</taxon>
        <taxon>Pezizomycotina</taxon>
        <taxon>Sordariomycetes</taxon>
        <taxon>Hypocreomycetidae</taxon>
        <taxon>Hypocreales</taxon>
        <taxon>Clavicipitaceae</taxon>
        <taxon>Clavicipitaceae incertae sedis</taxon>
        <taxon>'Torrubiella' clade</taxon>
    </lineage>
</organism>
<accession>A0A0A1TKP6</accession>
<dbReference type="PROSITE" id="PS50280">
    <property type="entry name" value="SET"/>
    <property type="match status" value="1"/>
</dbReference>
<evidence type="ECO:0000259" key="2">
    <source>
        <dbReference type="PROSITE" id="PS50280"/>
    </source>
</evidence>
<feature type="region of interest" description="Disordered" evidence="1">
    <location>
        <begin position="331"/>
        <end position="362"/>
    </location>
</feature>
<dbReference type="Gene3D" id="3.90.1410.10">
    <property type="entry name" value="set domain protein methyltransferase, domain 1"/>
    <property type="match status" value="1"/>
</dbReference>
<dbReference type="HOGENOM" id="CLU_041939_3_2_1"/>
<dbReference type="SUPFAM" id="SSF82199">
    <property type="entry name" value="SET domain"/>
    <property type="match status" value="1"/>
</dbReference>
<dbReference type="STRING" id="1531966.A0A0A1TKP6"/>
<dbReference type="InterPro" id="IPR001214">
    <property type="entry name" value="SET_dom"/>
</dbReference>
<dbReference type="Pfam" id="PF00856">
    <property type="entry name" value="SET"/>
    <property type="match status" value="1"/>
</dbReference>
<reference evidence="3 4" key="1">
    <citation type="journal article" date="2015" name="Genome Announc.">
        <title>Draft Genome Sequence and Gene Annotation of the Entomopathogenic Fungus Verticillium hemipterigenum.</title>
        <authorList>
            <person name="Horn F."/>
            <person name="Habel A."/>
            <person name="Scharf D.H."/>
            <person name="Dworschak J."/>
            <person name="Brakhage A.A."/>
            <person name="Guthke R."/>
            <person name="Hertweck C."/>
            <person name="Linde J."/>
        </authorList>
    </citation>
    <scope>NUCLEOTIDE SEQUENCE [LARGE SCALE GENOMIC DNA]</scope>
</reference>
<evidence type="ECO:0000313" key="4">
    <source>
        <dbReference type="Proteomes" id="UP000039046"/>
    </source>
</evidence>
<dbReference type="OrthoDB" id="441812at2759"/>
<evidence type="ECO:0000256" key="1">
    <source>
        <dbReference type="SAM" id="MobiDB-lite"/>
    </source>
</evidence>
<dbReference type="PANTHER" id="PTHR13271">
    <property type="entry name" value="UNCHARACTERIZED PUTATIVE METHYLTRANSFERASE"/>
    <property type="match status" value="1"/>
</dbReference>
<proteinExistence type="predicted"/>
<dbReference type="PANTHER" id="PTHR13271:SF137">
    <property type="entry name" value="SET DOMAIN-CONTAINING PROTEIN"/>
    <property type="match status" value="1"/>
</dbReference>
<dbReference type="Proteomes" id="UP000039046">
    <property type="component" value="Unassembled WGS sequence"/>
</dbReference>